<dbReference type="VEuPathDB" id="FungiDB:PADG_11149"/>
<accession>A0A1D2JPB1</accession>
<protein>
    <submittedName>
        <fullName evidence="2">Uncharacterized protein</fullName>
    </submittedName>
</protein>
<dbReference type="Proteomes" id="UP000242814">
    <property type="component" value="Unassembled WGS sequence"/>
</dbReference>
<evidence type="ECO:0000313" key="2">
    <source>
        <dbReference type="EMBL" id="ODH44961.1"/>
    </source>
</evidence>
<gene>
    <name evidence="2" type="ORF">ACO22_00512</name>
</gene>
<name>A0A1D2JPB1_PARBR</name>
<feature type="region of interest" description="Disordered" evidence="1">
    <location>
        <begin position="50"/>
        <end position="69"/>
    </location>
</feature>
<reference evidence="2 3" key="1">
    <citation type="submission" date="2016-06" db="EMBL/GenBank/DDBJ databases">
        <authorList>
            <person name="Kjaerup R.B."/>
            <person name="Dalgaard T.S."/>
            <person name="Juul-Madsen H.R."/>
        </authorList>
    </citation>
    <scope>NUCLEOTIDE SEQUENCE [LARGE SCALE GENOMIC DNA]</scope>
    <source>
        <strain evidence="2 3">Pb300</strain>
    </source>
</reference>
<proteinExistence type="predicted"/>
<dbReference type="AlphaFoldDB" id="A0A1D2JPB1"/>
<sequence>MSVKTNPALAASVIQNQKLNLSEQLLSYGFTCAENLLAYIVIDPPNFGSRPWRRTTSTTPSSTPRGSIVASSGIATNHHICCVWSRLVDRGAEDSPPSKVTAQSCQTLEFLGQLLERRTEAAPHERQNKVRTTPVELGLIPLMAVGGDVKGSG</sequence>
<comment type="caution">
    <text evidence="2">The sequence shown here is derived from an EMBL/GenBank/DDBJ whole genome shotgun (WGS) entry which is preliminary data.</text>
</comment>
<organism evidence="2 3">
    <name type="scientific">Paracoccidioides brasiliensis</name>
    <dbReference type="NCBI Taxonomy" id="121759"/>
    <lineage>
        <taxon>Eukaryota</taxon>
        <taxon>Fungi</taxon>
        <taxon>Dikarya</taxon>
        <taxon>Ascomycota</taxon>
        <taxon>Pezizomycotina</taxon>
        <taxon>Eurotiomycetes</taxon>
        <taxon>Eurotiomycetidae</taxon>
        <taxon>Onygenales</taxon>
        <taxon>Ajellomycetaceae</taxon>
        <taxon>Paracoccidioides</taxon>
    </lineage>
</organism>
<evidence type="ECO:0000313" key="3">
    <source>
        <dbReference type="Proteomes" id="UP000242814"/>
    </source>
</evidence>
<feature type="compositionally biased region" description="Low complexity" evidence="1">
    <location>
        <begin position="54"/>
        <end position="65"/>
    </location>
</feature>
<dbReference type="EMBL" id="LZYO01000010">
    <property type="protein sequence ID" value="ODH44961.1"/>
    <property type="molecule type" value="Genomic_DNA"/>
</dbReference>
<evidence type="ECO:0000256" key="1">
    <source>
        <dbReference type="SAM" id="MobiDB-lite"/>
    </source>
</evidence>